<dbReference type="VEuPathDB" id="GiardiaDB:GL50803_0033870"/>
<proteinExistence type="inferred from homology"/>
<accession>V6T8C4</accession>
<dbReference type="VEuPathDB" id="GiardiaDB:GL50581_3901"/>
<dbReference type="GO" id="GO:0046872">
    <property type="term" value="F:metal ion binding"/>
    <property type="evidence" value="ECO:0007669"/>
    <property type="project" value="UniProtKB-UniRule"/>
</dbReference>
<evidence type="ECO:0000256" key="4">
    <source>
        <dbReference type="RuleBase" id="RU362121"/>
    </source>
</evidence>
<keyword evidence="2 4" id="KW-0479">Metal-binding</keyword>
<dbReference type="GO" id="GO:0004128">
    <property type="term" value="F:cytochrome-b5 reductase activity, acting on NAD(P)H"/>
    <property type="evidence" value="ECO:0007669"/>
    <property type="project" value="TreeGrafter"/>
</dbReference>
<dbReference type="SUPFAM" id="SSF55856">
    <property type="entry name" value="Cytochrome b5-like heme/steroid binding domain"/>
    <property type="match status" value="1"/>
</dbReference>
<reference evidence="7" key="1">
    <citation type="submission" date="2012-02" db="EMBL/GenBank/DDBJ databases">
        <title>Genome sequencing of Giardia lamblia Genotypes A2 and B isolates (DH and GS) and comparative analysis with the genomes of Genotypes A1 and E (WB and Pig).</title>
        <authorList>
            <person name="Adam R."/>
            <person name="Dahlstrom E."/>
            <person name="Martens C."/>
            <person name="Bruno D."/>
            <person name="Barbian K."/>
            <person name="Porcella S.F."/>
            <person name="Nash T."/>
        </authorList>
    </citation>
    <scope>NUCLEOTIDE SEQUENCE</scope>
    <source>
        <strain evidence="7">DH</strain>
    </source>
</reference>
<reference evidence="6 7" key="2">
    <citation type="journal article" date="2013" name="Genome Biol. Evol.">
        <title>Genome sequencing of Giardia lamblia genotypes A2 and B isolates (DH and GS) and comparative analysis with the genomes of genotypes A1 and E (WB and Pig).</title>
        <authorList>
            <person name="Adam R.D."/>
            <person name="Dahlstrom E.W."/>
            <person name="Martens C.A."/>
            <person name="Bruno D.P."/>
            <person name="Barbian K.D."/>
            <person name="Ricklefs S.M."/>
            <person name="Hernandez M.M."/>
            <person name="Narla N.P."/>
            <person name="Patel R.B."/>
            <person name="Porcella S.F."/>
            <person name="Nash T.E."/>
        </authorList>
    </citation>
    <scope>NUCLEOTIDE SEQUENCE [LARGE SCALE GENOMIC DNA]</scope>
    <source>
        <strain evidence="6 7">DH</strain>
    </source>
</reference>
<name>V6T8C4_GIAIN</name>
<comment type="similarity">
    <text evidence="4">Belongs to the cytochrome b5 family.</text>
</comment>
<dbReference type="InterPro" id="IPR036400">
    <property type="entry name" value="Cyt_B5-like_heme/steroid_sf"/>
</dbReference>
<dbReference type="Pfam" id="PF00173">
    <property type="entry name" value="Cyt-b5"/>
    <property type="match status" value="1"/>
</dbReference>
<dbReference type="GO" id="GO:0005737">
    <property type="term" value="C:cytoplasm"/>
    <property type="evidence" value="ECO:0007669"/>
    <property type="project" value="TreeGrafter"/>
</dbReference>
<comment type="caution">
    <text evidence="6">The sequence shown here is derived from an EMBL/GenBank/DDBJ whole genome shotgun (WGS) entry which is preliminary data.</text>
</comment>
<dbReference type="PROSITE" id="PS00191">
    <property type="entry name" value="CYTOCHROME_B5_1"/>
    <property type="match status" value="1"/>
</dbReference>
<evidence type="ECO:0000313" key="7">
    <source>
        <dbReference type="Proteomes" id="UP000018320"/>
    </source>
</evidence>
<dbReference type="PANTHER" id="PTHR46237">
    <property type="entry name" value="CYTOCHROME B5 REDUCTASE 4 FAMILY MEMBER"/>
    <property type="match status" value="1"/>
</dbReference>
<evidence type="ECO:0000313" key="6">
    <source>
        <dbReference type="EMBL" id="ESU35111.1"/>
    </source>
</evidence>
<dbReference type="Gene3D" id="3.10.120.10">
    <property type="entry name" value="Cytochrome b5-like heme/steroid binding domain"/>
    <property type="match status" value="1"/>
</dbReference>
<protein>
    <submittedName>
        <fullName evidence="6">Cytochrome b5-like Heme/Steroid binding domain protein</fullName>
    </submittedName>
</protein>
<evidence type="ECO:0000259" key="5">
    <source>
        <dbReference type="PROSITE" id="PS50255"/>
    </source>
</evidence>
<evidence type="ECO:0000256" key="3">
    <source>
        <dbReference type="ARBA" id="ARBA00023004"/>
    </source>
</evidence>
<keyword evidence="3 4" id="KW-0408">Iron</keyword>
<dbReference type="SMART" id="SM01117">
    <property type="entry name" value="Cyt-b5"/>
    <property type="match status" value="1"/>
</dbReference>
<dbReference type="AlphaFoldDB" id="V6T8C4"/>
<feature type="domain" description="Cytochrome b5 heme-binding" evidence="5">
    <location>
        <begin position="45"/>
        <end position="121"/>
    </location>
</feature>
<dbReference type="Proteomes" id="UP000018320">
    <property type="component" value="Unassembled WGS sequence"/>
</dbReference>
<sequence length="143" mass="16089">MENRLSVYTTTNQKMASHGRVHRATQEFLDLYSSAKIPTKQELGANPITPEEVLRHRDVNDCWVSHKGIVYNLTPYLRYHPAGIAPIEDYYGYDITAVTAAVHGFVQVEQIIAPLAVGVLNGDPCVPPEKKLKVETGVLRRRY</sequence>
<keyword evidence="1 4" id="KW-0349">Heme</keyword>
<dbReference type="VEuPathDB" id="GiardiaDB:DHA2_33870"/>
<dbReference type="PANTHER" id="PTHR46237:SF1">
    <property type="entry name" value="CYTOCHROME B5 REDUCTASE 4"/>
    <property type="match status" value="1"/>
</dbReference>
<dbReference type="GO" id="GO:0020037">
    <property type="term" value="F:heme binding"/>
    <property type="evidence" value="ECO:0007669"/>
    <property type="project" value="UniProtKB-UniRule"/>
</dbReference>
<dbReference type="InterPro" id="IPR051872">
    <property type="entry name" value="Cytochrome_b5/Flavoprotein_Rdt"/>
</dbReference>
<dbReference type="InterPro" id="IPR001199">
    <property type="entry name" value="Cyt_B5-like_heme/steroid-bd"/>
</dbReference>
<gene>
    <name evidence="6" type="ORF">DHA2_33870</name>
</gene>
<evidence type="ECO:0000256" key="1">
    <source>
        <dbReference type="ARBA" id="ARBA00022617"/>
    </source>
</evidence>
<evidence type="ECO:0000256" key="2">
    <source>
        <dbReference type="ARBA" id="ARBA00022723"/>
    </source>
</evidence>
<organism evidence="6 7">
    <name type="scientific">Giardia intestinalis</name>
    <name type="common">Giardia lamblia</name>
    <dbReference type="NCBI Taxonomy" id="5741"/>
    <lineage>
        <taxon>Eukaryota</taxon>
        <taxon>Metamonada</taxon>
        <taxon>Diplomonadida</taxon>
        <taxon>Hexamitidae</taxon>
        <taxon>Giardiinae</taxon>
        <taxon>Giardia</taxon>
    </lineage>
</organism>
<dbReference type="PROSITE" id="PS50255">
    <property type="entry name" value="CYTOCHROME_B5_2"/>
    <property type="match status" value="1"/>
</dbReference>
<dbReference type="VEuPathDB" id="GiardiaDB:QR46_4258"/>
<dbReference type="InterPro" id="IPR018506">
    <property type="entry name" value="Cyt_B5_heme-BS"/>
</dbReference>
<dbReference type="EMBL" id="AHGT01000099">
    <property type="protein sequence ID" value="ESU35111.1"/>
    <property type="molecule type" value="Genomic_DNA"/>
</dbReference>